<dbReference type="GO" id="GO:0005737">
    <property type="term" value="C:cytoplasm"/>
    <property type="evidence" value="ECO:0007669"/>
    <property type="project" value="UniProtKB-SubCell"/>
</dbReference>
<dbReference type="Pfam" id="PF02794">
    <property type="entry name" value="HlyC"/>
    <property type="match status" value="1"/>
</dbReference>
<dbReference type="EMBL" id="FNAY01000039">
    <property type="protein sequence ID" value="SDG20224.1"/>
    <property type="molecule type" value="Genomic_DNA"/>
</dbReference>
<reference evidence="3 4" key="1">
    <citation type="submission" date="2016-10" db="EMBL/GenBank/DDBJ databases">
        <authorList>
            <person name="de Groot N.N."/>
        </authorList>
    </citation>
    <scope>NUCLEOTIDE SEQUENCE [LARGE SCALE GENOMIC DNA]</scope>
    <source>
        <strain evidence="4">DSM 938 / 37b4</strain>
    </source>
</reference>
<keyword evidence="2" id="KW-0204">Cytolysis</keyword>
<sequence>MDVDKQPATKPVDPVAGKTVAEILGEIVWLMTQDPAGREMKVAEIEALVMPAILARRFHIRYAQVPEMRRPGATTLQPVEVRISAPKNNTYLNENSGEFVVFSLPLGKPK</sequence>
<organism evidence="3 4">
    <name type="scientific">Rhodobacter capsulatus</name>
    <name type="common">Rhodopseudomonas capsulata</name>
    <dbReference type="NCBI Taxonomy" id="1061"/>
    <lineage>
        <taxon>Bacteria</taxon>
        <taxon>Pseudomonadati</taxon>
        <taxon>Pseudomonadota</taxon>
        <taxon>Alphaproteobacteria</taxon>
        <taxon>Rhodobacterales</taxon>
        <taxon>Rhodobacter group</taxon>
        <taxon>Rhodobacter</taxon>
    </lineage>
</organism>
<dbReference type="InterPro" id="IPR003996">
    <property type="entry name" value="RTX_toxin-activating_protC_bac"/>
</dbReference>
<comment type="function">
    <text evidence="2">Involved in fatty acylation of protoxin at internal lysine residues, thereby converting it to the active toxin.</text>
</comment>
<evidence type="ECO:0000256" key="1">
    <source>
        <dbReference type="ARBA" id="ARBA00005686"/>
    </source>
</evidence>
<dbReference type="Proteomes" id="UP000183812">
    <property type="component" value="Unassembled WGS sequence"/>
</dbReference>
<dbReference type="GO" id="GO:0009404">
    <property type="term" value="P:toxin metabolic process"/>
    <property type="evidence" value="ECO:0007669"/>
    <property type="project" value="UniProtKB-UniRule"/>
</dbReference>
<proteinExistence type="inferred from homology"/>
<keyword evidence="2 3" id="KW-0808">Transferase</keyword>
<comment type="similarity">
    <text evidence="1 2">Belongs to the RTX toxin acyltransferase family.</text>
</comment>
<keyword evidence="2 3" id="KW-0012">Acyltransferase</keyword>
<dbReference type="AlphaFoldDB" id="A0A1G7SBB4"/>
<accession>A0A1G7SBB4</accession>
<protein>
    <recommendedName>
        <fullName evidence="2">RTX toxin-activating lysine-acyltransferase</fullName>
        <ecNumber evidence="2">2.3.1.-</ecNumber>
    </recommendedName>
</protein>
<evidence type="ECO:0000313" key="3">
    <source>
        <dbReference type="EMBL" id="SDG20224.1"/>
    </source>
</evidence>
<evidence type="ECO:0000313" key="4">
    <source>
        <dbReference type="Proteomes" id="UP000183812"/>
    </source>
</evidence>
<evidence type="ECO:0000256" key="2">
    <source>
        <dbReference type="RuleBase" id="RU368102"/>
    </source>
</evidence>
<dbReference type="GO" id="GO:0016746">
    <property type="term" value="F:acyltransferase activity"/>
    <property type="evidence" value="ECO:0007669"/>
    <property type="project" value="UniProtKB-UniRule"/>
</dbReference>
<name>A0A1G7SBB4_RHOCA</name>
<dbReference type="GO" id="GO:0031640">
    <property type="term" value="P:killing of cells of another organism"/>
    <property type="evidence" value="ECO:0007669"/>
    <property type="project" value="UniProtKB-KW"/>
</dbReference>
<dbReference type="EC" id="2.3.1.-" evidence="2"/>
<keyword evidence="2" id="KW-0963">Cytoplasm</keyword>
<comment type="subcellular location">
    <subcellularLocation>
        <location evidence="2">Cytoplasm</location>
    </subcellularLocation>
</comment>
<gene>
    <name evidence="3" type="ORF">SAMN04244550_03580</name>
</gene>